<name>A0AAV9QFN6_9PEZI</name>
<dbReference type="EMBL" id="JAXLQG010000005">
    <property type="protein sequence ID" value="KAK5539768.1"/>
    <property type="molecule type" value="Genomic_DNA"/>
</dbReference>
<feature type="compositionally biased region" description="Polar residues" evidence="1">
    <location>
        <begin position="514"/>
        <end position="535"/>
    </location>
</feature>
<protein>
    <submittedName>
        <fullName evidence="2">Uncharacterized protein</fullName>
    </submittedName>
</protein>
<feature type="region of interest" description="Disordered" evidence="1">
    <location>
        <begin position="488"/>
        <end position="541"/>
    </location>
</feature>
<keyword evidence="3" id="KW-1185">Reference proteome</keyword>
<feature type="region of interest" description="Disordered" evidence="1">
    <location>
        <begin position="163"/>
        <end position="296"/>
    </location>
</feature>
<gene>
    <name evidence="2" type="ORF">LTR25_003473</name>
</gene>
<accession>A0AAV9QFN6</accession>
<evidence type="ECO:0000256" key="1">
    <source>
        <dbReference type="SAM" id="MobiDB-lite"/>
    </source>
</evidence>
<dbReference type="AlphaFoldDB" id="A0AAV9QFN6"/>
<organism evidence="2 3">
    <name type="scientific">Vermiconidia calcicola</name>
    <dbReference type="NCBI Taxonomy" id="1690605"/>
    <lineage>
        <taxon>Eukaryota</taxon>
        <taxon>Fungi</taxon>
        <taxon>Dikarya</taxon>
        <taxon>Ascomycota</taxon>
        <taxon>Pezizomycotina</taxon>
        <taxon>Dothideomycetes</taxon>
        <taxon>Dothideomycetidae</taxon>
        <taxon>Mycosphaerellales</taxon>
        <taxon>Extremaceae</taxon>
        <taxon>Vermiconidia</taxon>
    </lineage>
</organism>
<evidence type="ECO:0000313" key="3">
    <source>
        <dbReference type="Proteomes" id="UP001345827"/>
    </source>
</evidence>
<feature type="compositionally biased region" description="Polar residues" evidence="1">
    <location>
        <begin position="311"/>
        <end position="320"/>
    </location>
</feature>
<sequence>MDVLAVESCVQTVIGAYHDASKLVQRLQQKATSSQEFILPDGLVADFKNSLSLGCITVQSQYDHDVRRFGETYARGDATAREQMKDIVISIQRINTHLREVFMDDTSLNLHIMKETSDDGRVNATVCLGQLYQRMSTAAASMKQMSRSYQGEAGQAHNLESLAYSSSQSTQSSLGGKPWDSQSAASYTTYGTRTAVDDDRKLPNGLPPQRRISLASGRSYSSEAEPLKSRSPGENNLAIQPLHTHRHSSQGAADTVPPLTREVTNGDAYSPRTSVGLEPSHDQAFSPLTLSPLGGQLQSSLEPALQQLHSSTRYGSQGQVHSPPRTPLPPIDSRASPSQVHELDDGSVAMSVPPPRTGQRHAIPLNPDYSTLECVVSVDVRGQQPLSDSQQQYMHYVNHQTQPSSQQRYHNRPVAHERSRQSSEAPQSLCYDMRTVSVPTTPDTRAPARVPTMSSVPRPLSIRSSSSAGSKIGGFVLKKALPPGIVGAMHKTGSSSQKVQNDSQPRYVKPKSPTLGNHSSELTSSPVSTLQNGNKYSGGPQTPIGPVAPSLETLMRAPASPYLQVARSELNLPSESNLAGFCKGAIRQQLGGRKKGFSLEHKKPAKGHEWFFQCTKCNFAGPATVSAALPSGGRGAVKREKTYDTRIRVSPGGIKYRWTFLAKSHVLNKASHSDLKNSNDVYGCYFCCAEGAAKGWLEVDGRRTSGGKTSAITPTFDGLDAFLAHLDTHRLSHRIPGLIVANELNCIVGRGANDGEDFDLNLPLLAG</sequence>
<feature type="region of interest" description="Disordered" evidence="1">
    <location>
        <begin position="400"/>
        <end position="468"/>
    </location>
</feature>
<reference evidence="2 3" key="1">
    <citation type="submission" date="2023-06" db="EMBL/GenBank/DDBJ databases">
        <title>Black Yeasts Isolated from many extreme environments.</title>
        <authorList>
            <person name="Coleine C."/>
            <person name="Stajich J.E."/>
            <person name="Selbmann L."/>
        </authorList>
    </citation>
    <scope>NUCLEOTIDE SEQUENCE [LARGE SCALE GENOMIC DNA]</scope>
    <source>
        <strain evidence="2 3">CCFEE 5887</strain>
    </source>
</reference>
<feature type="compositionally biased region" description="Polar residues" evidence="1">
    <location>
        <begin position="492"/>
        <end position="504"/>
    </location>
</feature>
<proteinExistence type="predicted"/>
<comment type="caution">
    <text evidence="2">The sequence shown here is derived from an EMBL/GenBank/DDBJ whole genome shotgun (WGS) entry which is preliminary data.</text>
</comment>
<evidence type="ECO:0000313" key="2">
    <source>
        <dbReference type="EMBL" id="KAK5539768.1"/>
    </source>
</evidence>
<feature type="region of interest" description="Disordered" evidence="1">
    <location>
        <begin position="311"/>
        <end position="365"/>
    </location>
</feature>
<feature type="compositionally biased region" description="Low complexity" evidence="1">
    <location>
        <begin position="454"/>
        <end position="468"/>
    </location>
</feature>
<dbReference type="Proteomes" id="UP001345827">
    <property type="component" value="Unassembled WGS sequence"/>
</dbReference>
<feature type="compositionally biased region" description="Low complexity" evidence="1">
    <location>
        <begin position="286"/>
        <end position="296"/>
    </location>
</feature>
<feature type="compositionally biased region" description="Polar residues" evidence="1">
    <location>
        <begin position="180"/>
        <end position="192"/>
    </location>
</feature>